<evidence type="ECO:0000256" key="12">
    <source>
        <dbReference type="PROSITE-ProRule" id="PRU00803"/>
    </source>
</evidence>
<dbReference type="GO" id="GO:0007160">
    <property type="term" value="P:cell-matrix adhesion"/>
    <property type="evidence" value="ECO:0007669"/>
    <property type="project" value="TreeGrafter"/>
</dbReference>
<keyword evidence="4" id="KW-0732">Signal</keyword>
<dbReference type="PANTHER" id="PTHR23220:SF122">
    <property type="entry name" value="INTEGRIN ALPHA-PS1"/>
    <property type="match status" value="1"/>
</dbReference>
<evidence type="ECO:0000256" key="11">
    <source>
        <dbReference type="ARBA" id="ARBA00023180"/>
    </source>
</evidence>
<keyword evidence="7 13" id="KW-1133">Transmembrane helix</keyword>
<dbReference type="Pfam" id="PF00357">
    <property type="entry name" value="Integrin_alpha"/>
    <property type="match status" value="1"/>
</dbReference>
<feature type="domain" description="Integrin alpha second immunoglobulin-like" evidence="14">
    <location>
        <begin position="517"/>
        <end position="661"/>
    </location>
</feature>
<evidence type="ECO:0000256" key="10">
    <source>
        <dbReference type="ARBA" id="ARBA00023170"/>
    </source>
</evidence>
<dbReference type="InterPro" id="IPR048285">
    <property type="entry name" value="Integrin_alpha_Ig-like_2"/>
</dbReference>
<evidence type="ECO:0000256" key="3">
    <source>
        <dbReference type="ARBA" id="ARBA00022692"/>
    </source>
</evidence>
<keyword evidence="16" id="KW-1185">Reference proteome</keyword>
<keyword evidence="5" id="KW-0677">Repeat</keyword>
<keyword evidence="11" id="KW-0325">Glycoprotein</keyword>
<evidence type="ECO:0000313" key="16">
    <source>
        <dbReference type="Proteomes" id="UP000046393"/>
    </source>
</evidence>
<dbReference type="GO" id="GO:0005178">
    <property type="term" value="F:integrin binding"/>
    <property type="evidence" value="ECO:0007669"/>
    <property type="project" value="TreeGrafter"/>
</dbReference>
<dbReference type="SMART" id="SM00191">
    <property type="entry name" value="Int_alpha"/>
    <property type="match status" value="3"/>
</dbReference>
<evidence type="ECO:0000313" key="17">
    <source>
        <dbReference type="WBParaSite" id="SMUV_0000244801-mRNA-1"/>
    </source>
</evidence>
<feature type="transmembrane region" description="Helical" evidence="13">
    <location>
        <begin position="929"/>
        <end position="951"/>
    </location>
</feature>
<evidence type="ECO:0000259" key="14">
    <source>
        <dbReference type="Pfam" id="PF20805"/>
    </source>
</evidence>
<evidence type="ECO:0000256" key="1">
    <source>
        <dbReference type="ARBA" id="ARBA00004479"/>
    </source>
</evidence>
<name>A0A0N5AE12_9BILA</name>
<keyword evidence="9 13" id="KW-0472">Membrane</keyword>
<dbReference type="Pfam" id="PF20806">
    <property type="entry name" value="Integrin_A_Ig_3"/>
    <property type="match status" value="1"/>
</dbReference>
<evidence type="ECO:0000256" key="4">
    <source>
        <dbReference type="ARBA" id="ARBA00022729"/>
    </source>
</evidence>
<feature type="repeat" description="FG-GAP" evidence="12">
    <location>
        <begin position="245"/>
        <end position="304"/>
    </location>
</feature>
<dbReference type="InterPro" id="IPR032695">
    <property type="entry name" value="Integrin_dom_sf"/>
</dbReference>
<evidence type="ECO:0000256" key="9">
    <source>
        <dbReference type="ARBA" id="ARBA00023136"/>
    </source>
</evidence>
<dbReference type="SUPFAM" id="SSF69179">
    <property type="entry name" value="Integrin domains"/>
    <property type="match status" value="2"/>
</dbReference>
<dbReference type="STRING" id="451379.A0A0N5AE12"/>
<keyword evidence="6 13" id="KW-0130">Cell adhesion</keyword>
<dbReference type="InterPro" id="IPR028994">
    <property type="entry name" value="Integrin_alpha_N"/>
</dbReference>
<comment type="subcellular location">
    <subcellularLocation>
        <location evidence="1 13">Membrane</location>
        <topology evidence="1 13">Single-pass type I membrane protein</topology>
    </subcellularLocation>
</comment>
<feature type="repeat" description="FG-GAP" evidence="12">
    <location>
        <begin position="176"/>
        <end position="237"/>
    </location>
</feature>
<dbReference type="PROSITE" id="PS00242">
    <property type="entry name" value="INTEGRIN_ALPHA"/>
    <property type="match status" value="1"/>
</dbReference>
<dbReference type="WBParaSite" id="SMUV_0000244801-mRNA-1">
    <property type="protein sequence ID" value="SMUV_0000244801-mRNA-1"/>
    <property type="gene ID" value="SMUV_0000244801"/>
</dbReference>
<comment type="similarity">
    <text evidence="2 13">Belongs to the integrin alpha chain family.</text>
</comment>
<organism evidence="16 17">
    <name type="scientific">Syphacia muris</name>
    <dbReference type="NCBI Taxonomy" id="451379"/>
    <lineage>
        <taxon>Eukaryota</taxon>
        <taxon>Metazoa</taxon>
        <taxon>Ecdysozoa</taxon>
        <taxon>Nematoda</taxon>
        <taxon>Chromadorea</taxon>
        <taxon>Rhabditida</taxon>
        <taxon>Spirurina</taxon>
        <taxon>Oxyuridomorpha</taxon>
        <taxon>Oxyuroidea</taxon>
        <taxon>Oxyuridae</taxon>
        <taxon>Syphacia</taxon>
    </lineage>
</organism>
<evidence type="ECO:0000256" key="8">
    <source>
        <dbReference type="ARBA" id="ARBA00023037"/>
    </source>
</evidence>
<dbReference type="InterPro" id="IPR000413">
    <property type="entry name" value="Integrin_alpha"/>
</dbReference>
<dbReference type="InterPro" id="IPR048286">
    <property type="entry name" value="Integrin_alpha_Ig-like_3"/>
</dbReference>
<dbReference type="InterPro" id="IPR013517">
    <property type="entry name" value="FG-GAP"/>
</dbReference>
<dbReference type="Gene3D" id="2.60.40.1510">
    <property type="entry name" value="ntegrin, alpha v. Chain A, domain 3"/>
    <property type="match status" value="1"/>
</dbReference>
<evidence type="ECO:0000256" key="5">
    <source>
        <dbReference type="ARBA" id="ARBA00022737"/>
    </source>
</evidence>
<dbReference type="Proteomes" id="UP000046393">
    <property type="component" value="Unplaced"/>
</dbReference>
<feature type="repeat" description="FG-GAP" evidence="12">
    <location>
        <begin position="318"/>
        <end position="380"/>
    </location>
</feature>
<accession>A0A0N5AE12</accession>
<dbReference type="GO" id="GO:0009897">
    <property type="term" value="C:external side of plasma membrane"/>
    <property type="evidence" value="ECO:0007669"/>
    <property type="project" value="TreeGrafter"/>
</dbReference>
<dbReference type="GO" id="GO:0008305">
    <property type="term" value="C:integrin complex"/>
    <property type="evidence" value="ECO:0007669"/>
    <property type="project" value="InterPro"/>
</dbReference>
<keyword evidence="8 13" id="KW-0401">Integrin</keyword>
<sequence length="981" mass="109388">MTLLMCLCFNLDVHSPIFKIGPKDSYFGFSVAGHFNGANKPLILSCLSGDMPKNDRQNDYGLCMEGFSAYFSFILLGLPGARRWTGGVAAKTYPGDLYESRQEKRTMRVKDGIFPTLQAHDYLGYSVTRGRYGFWYESAKNSTIAAGATRLYGNGAVIFLPLVLEFRSAVGLKLTEDSFILNGTRLGSGFGYSVATIDLNNDKFDDLIVGAPFEYTGKADEGGAVYVYFSSGFKRGYGQSNLVFLKPIRIAGKGVYSQFGTSLAPLGNVDGDPRNLNDFAVGAPFADGGGGVFLYSGAKSQEEFSTIPEQVREIFAKDFEHIYPGTGKLKTFGFSLSGLSDLDENGYNDLVVGAVASDTVVLLRARPVINVKTWHSGKGLKVDIKRKSCPLSAVTCFNLTTFVLVDNTSTNTELLNFSEDVFICTLQVCLFLNIHYLDFDFAIFSASKLSFRLYHLTRKANTDFINALKFLFSVKIRDASTPRFPRNGGAIVNLSHYPALNKFGSEHEFTVQFEKKCGDDDVCNCDLVLQLALTGIAFVFSKEDDGTYVTQVNGTAMINITFSVENKGERAYESYLYVEYSSSELEVPSVRNKKGGLVRLDGTKENMAIISLGNPLEPNKKLVFELTFMLTNGRTSGIGKPLEFRALVNSTSHEDNTDDNARIAIVRVIKRAEIELTAESSPYSVRFGGPSKGAYAMKYDEDIGPEVYHRYYVTNHGPWVVSNVTLEIDWPYQLTSKYSQGKHALYLIDFPKITTSNVDENNGNSKRCSVLLPEYYVNPLQVIITNTYSVEDEIENQTFLKEQNYEKAGSQTFLPASFFRQFRSGGKHDERVATVNCAEKTAKCFKIKCDIDFLSEHATATIEVRARLWNSTFVEDYYDVTYVIVSSHGEIVLDPLQGIEERDKNNNFAFARTDAYPDKPTIPEQAIPLWLYIAAALGGILILLLLVIILWKCGFFKRHRPNQPLLHQAELEMRMEDFTES</sequence>
<dbReference type="InterPro" id="IPR018184">
    <property type="entry name" value="Integrin_alpha_C_CS"/>
</dbReference>
<proteinExistence type="inferred from homology"/>
<dbReference type="GO" id="GO:0007229">
    <property type="term" value="P:integrin-mediated signaling pathway"/>
    <property type="evidence" value="ECO:0007669"/>
    <property type="project" value="UniProtKB-KW"/>
</dbReference>
<feature type="domain" description="Integrin alpha third immunoglobulin-like" evidence="15">
    <location>
        <begin position="675"/>
        <end position="917"/>
    </location>
</feature>
<keyword evidence="3 13" id="KW-0812">Transmembrane</keyword>
<dbReference type="PROSITE" id="PS51470">
    <property type="entry name" value="FG_GAP"/>
    <property type="match status" value="3"/>
</dbReference>
<dbReference type="InterPro" id="IPR013519">
    <property type="entry name" value="Int_alpha_beta-p"/>
</dbReference>
<evidence type="ECO:0000256" key="13">
    <source>
        <dbReference type="RuleBase" id="RU003762"/>
    </source>
</evidence>
<dbReference type="Pfam" id="PF20805">
    <property type="entry name" value="Integrin_A_Ig_2"/>
    <property type="match status" value="1"/>
</dbReference>
<dbReference type="Gene3D" id="2.130.10.130">
    <property type="entry name" value="Integrin alpha, N-terminal"/>
    <property type="match status" value="1"/>
</dbReference>
<dbReference type="GO" id="GO:0033627">
    <property type="term" value="P:cell adhesion mediated by integrin"/>
    <property type="evidence" value="ECO:0007669"/>
    <property type="project" value="TreeGrafter"/>
</dbReference>
<dbReference type="AlphaFoldDB" id="A0A0N5AE12"/>
<protein>
    <submittedName>
        <fullName evidence="17">Integrin_alpha2 domain-containing protein</fullName>
    </submittedName>
</protein>
<dbReference type="Gene3D" id="2.60.40.1530">
    <property type="entry name" value="ntegrin, alpha v. Chain A, domain 4"/>
    <property type="match status" value="1"/>
</dbReference>
<dbReference type="Gene3D" id="1.20.5.930">
    <property type="entry name" value="Bicelle-embedded integrin alpha(iib) transmembrane segment"/>
    <property type="match status" value="1"/>
</dbReference>
<evidence type="ECO:0000256" key="7">
    <source>
        <dbReference type="ARBA" id="ARBA00022989"/>
    </source>
</evidence>
<dbReference type="PANTHER" id="PTHR23220">
    <property type="entry name" value="INTEGRIN ALPHA"/>
    <property type="match status" value="1"/>
</dbReference>
<dbReference type="Pfam" id="PF01839">
    <property type="entry name" value="FG-GAP"/>
    <property type="match status" value="1"/>
</dbReference>
<reference evidence="17" key="1">
    <citation type="submission" date="2017-02" db="UniProtKB">
        <authorList>
            <consortium name="WormBaseParasite"/>
        </authorList>
    </citation>
    <scope>IDENTIFICATION</scope>
</reference>
<evidence type="ECO:0000256" key="2">
    <source>
        <dbReference type="ARBA" id="ARBA00008054"/>
    </source>
</evidence>
<evidence type="ECO:0000259" key="15">
    <source>
        <dbReference type="Pfam" id="PF20806"/>
    </source>
</evidence>
<evidence type="ECO:0000256" key="6">
    <source>
        <dbReference type="ARBA" id="ARBA00022889"/>
    </source>
</evidence>
<keyword evidence="10 13" id="KW-0675">Receptor</keyword>
<dbReference type="SUPFAM" id="SSF69318">
    <property type="entry name" value="Integrin alpha N-terminal domain"/>
    <property type="match status" value="1"/>
</dbReference>
<dbReference type="GO" id="GO:0098609">
    <property type="term" value="P:cell-cell adhesion"/>
    <property type="evidence" value="ECO:0007669"/>
    <property type="project" value="TreeGrafter"/>
</dbReference>
<dbReference type="PRINTS" id="PR01185">
    <property type="entry name" value="INTEGRINA"/>
</dbReference>